<dbReference type="EMBL" id="MU006779">
    <property type="protein sequence ID" value="KAF2643773.1"/>
    <property type="molecule type" value="Genomic_DNA"/>
</dbReference>
<evidence type="ECO:0000313" key="3">
    <source>
        <dbReference type="Proteomes" id="UP000799753"/>
    </source>
</evidence>
<evidence type="ECO:0000313" key="2">
    <source>
        <dbReference type="EMBL" id="KAF2643773.1"/>
    </source>
</evidence>
<protein>
    <submittedName>
        <fullName evidence="2">Uncharacterized protein</fullName>
    </submittedName>
</protein>
<gene>
    <name evidence="2" type="ORF">P280DRAFT_514771</name>
</gene>
<feature type="region of interest" description="Disordered" evidence="1">
    <location>
        <begin position="1"/>
        <end position="29"/>
    </location>
</feature>
<evidence type="ECO:0000256" key="1">
    <source>
        <dbReference type="SAM" id="MobiDB-lite"/>
    </source>
</evidence>
<proteinExistence type="predicted"/>
<dbReference type="OrthoDB" id="3794218at2759"/>
<sequence>MSSRNQPEIMQLRAPKDEPEEEDQYPSLLNLSPKSRTDILRRMIWQAIWCNDPATACKPHLHAHDLSWIEDVDDANPNLDHELWASRVDYSLHIERVLNVASSPEMLLCRERARAIYGTTIPNLSVSVRVIQQVEYRQPEDMLDGILSLPGINTASQVIVPDIEANGSVGTLSIQTPSALAHVLAKQNISPRHKYIASFAPIHHASIFSFSRFTGLSVENLTVRLLGMNLWDDLTFTYPLGAFRAVPIISVIASLIATKPHSSLGTITITGLTVFRGVFEQMWNDIPAHAPFIGVSPLLDMLIDYPFRTSEPMTEIVEVYLEDGELEMRKKEGNLFGIKSIIQWQCMIMEARWGRSKAMFRFEEELRKV</sequence>
<dbReference type="AlphaFoldDB" id="A0A6A6SAJ8"/>
<dbReference type="Proteomes" id="UP000799753">
    <property type="component" value="Unassembled WGS sequence"/>
</dbReference>
<accession>A0A6A6SAJ8</accession>
<name>A0A6A6SAJ8_9PLEO</name>
<reference evidence="2" key="1">
    <citation type="journal article" date="2020" name="Stud. Mycol.">
        <title>101 Dothideomycetes genomes: a test case for predicting lifestyles and emergence of pathogens.</title>
        <authorList>
            <person name="Haridas S."/>
            <person name="Albert R."/>
            <person name="Binder M."/>
            <person name="Bloem J."/>
            <person name="Labutti K."/>
            <person name="Salamov A."/>
            <person name="Andreopoulos B."/>
            <person name="Baker S."/>
            <person name="Barry K."/>
            <person name="Bills G."/>
            <person name="Bluhm B."/>
            <person name="Cannon C."/>
            <person name="Castanera R."/>
            <person name="Culley D."/>
            <person name="Daum C."/>
            <person name="Ezra D."/>
            <person name="Gonzalez J."/>
            <person name="Henrissat B."/>
            <person name="Kuo A."/>
            <person name="Liang C."/>
            <person name="Lipzen A."/>
            <person name="Lutzoni F."/>
            <person name="Magnuson J."/>
            <person name="Mondo S."/>
            <person name="Nolan M."/>
            <person name="Ohm R."/>
            <person name="Pangilinan J."/>
            <person name="Park H.-J."/>
            <person name="Ramirez L."/>
            <person name="Alfaro M."/>
            <person name="Sun H."/>
            <person name="Tritt A."/>
            <person name="Yoshinaga Y."/>
            <person name="Zwiers L.-H."/>
            <person name="Turgeon B."/>
            <person name="Goodwin S."/>
            <person name="Spatafora J."/>
            <person name="Crous P."/>
            <person name="Grigoriev I."/>
        </authorList>
    </citation>
    <scope>NUCLEOTIDE SEQUENCE</scope>
    <source>
        <strain evidence="2">CBS 473.64</strain>
    </source>
</reference>
<organism evidence="2 3">
    <name type="scientific">Massarina eburnea CBS 473.64</name>
    <dbReference type="NCBI Taxonomy" id="1395130"/>
    <lineage>
        <taxon>Eukaryota</taxon>
        <taxon>Fungi</taxon>
        <taxon>Dikarya</taxon>
        <taxon>Ascomycota</taxon>
        <taxon>Pezizomycotina</taxon>
        <taxon>Dothideomycetes</taxon>
        <taxon>Pleosporomycetidae</taxon>
        <taxon>Pleosporales</taxon>
        <taxon>Massarineae</taxon>
        <taxon>Massarinaceae</taxon>
        <taxon>Massarina</taxon>
    </lineage>
</organism>
<keyword evidence="3" id="KW-1185">Reference proteome</keyword>